<dbReference type="SUPFAM" id="SSF54565">
    <property type="entry name" value="Ribosomal protein S16"/>
    <property type="match status" value="1"/>
</dbReference>
<dbReference type="InterPro" id="IPR000307">
    <property type="entry name" value="Ribosomal_bS16"/>
</dbReference>
<dbReference type="GO" id="GO:0005840">
    <property type="term" value="C:ribosome"/>
    <property type="evidence" value="ECO:0007669"/>
    <property type="project" value="UniProtKB-KW"/>
</dbReference>
<feature type="compositionally biased region" description="Polar residues" evidence="4">
    <location>
        <begin position="82"/>
        <end position="91"/>
    </location>
</feature>
<keyword evidence="6" id="KW-1185">Reference proteome</keyword>
<organism evidence="5 6">
    <name type="scientific">Caulobacter segnis</name>
    <dbReference type="NCBI Taxonomy" id="88688"/>
    <lineage>
        <taxon>Bacteria</taxon>
        <taxon>Pseudomonadati</taxon>
        <taxon>Pseudomonadota</taxon>
        <taxon>Alphaproteobacteria</taxon>
        <taxon>Caulobacterales</taxon>
        <taxon>Caulobacteraceae</taxon>
        <taxon>Caulobacter</taxon>
    </lineage>
</organism>
<dbReference type="InterPro" id="IPR023803">
    <property type="entry name" value="Ribosomal_bS16_dom_sf"/>
</dbReference>
<name>A0ABY4ZTR2_9CAUL</name>
<reference evidence="5 6" key="1">
    <citation type="submission" date="2022-04" db="EMBL/GenBank/DDBJ databases">
        <title>Genome sequence of soybean root-associated Caulobacter segnis RL271.</title>
        <authorList>
            <person name="Longley R."/>
            <person name="Bonito G."/>
            <person name="Trigodet F."/>
            <person name="Crosson S."/>
            <person name="Fiebig A."/>
        </authorList>
    </citation>
    <scope>NUCLEOTIDE SEQUENCE [LARGE SCALE GENOMIC DNA]</scope>
    <source>
        <strain evidence="5 6">RL271</strain>
    </source>
</reference>
<accession>A0ABY4ZTR2</accession>
<evidence type="ECO:0000256" key="2">
    <source>
        <dbReference type="ARBA" id="ARBA00023274"/>
    </source>
</evidence>
<dbReference type="Gene3D" id="3.30.1320.10">
    <property type="match status" value="1"/>
</dbReference>
<keyword evidence="1 3" id="KW-0689">Ribosomal protein</keyword>
<feature type="compositionally biased region" description="Basic and acidic residues" evidence="4">
    <location>
        <begin position="98"/>
        <end position="120"/>
    </location>
</feature>
<evidence type="ECO:0000313" key="6">
    <source>
        <dbReference type="Proteomes" id="UP001057520"/>
    </source>
</evidence>
<dbReference type="EMBL" id="CP096040">
    <property type="protein sequence ID" value="USQ96093.1"/>
    <property type="molecule type" value="Genomic_DNA"/>
</dbReference>
<dbReference type="PANTHER" id="PTHR12919:SF20">
    <property type="entry name" value="SMALL RIBOSOMAL SUBUNIT PROTEIN BS16M"/>
    <property type="match status" value="1"/>
</dbReference>
<dbReference type="Proteomes" id="UP001057520">
    <property type="component" value="Chromosome"/>
</dbReference>
<protein>
    <recommendedName>
        <fullName evidence="3">Small ribosomal subunit protein bS16</fullName>
    </recommendedName>
</protein>
<feature type="compositionally biased region" description="Low complexity" evidence="4">
    <location>
        <begin position="121"/>
        <end position="171"/>
    </location>
</feature>
<dbReference type="Pfam" id="PF00886">
    <property type="entry name" value="Ribosomal_S16"/>
    <property type="match status" value="1"/>
</dbReference>
<dbReference type="NCBIfam" id="TIGR00002">
    <property type="entry name" value="S16"/>
    <property type="match status" value="1"/>
</dbReference>
<evidence type="ECO:0000313" key="5">
    <source>
        <dbReference type="EMBL" id="USQ96093.1"/>
    </source>
</evidence>
<evidence type="ECO:0000256" key="4">
    <source>
        <dbReference type="SAM" id="MobiDB-lite"/>
    </source>
</evidence>
<evidence type="ECO:0000256" key="3">
    <source>
        <dbReference type="HAMAP-Rule" id="MF_00385"/>
    </source>
</evidence>
<dbReference type="InterPro" id="IPR020592">
    <property type="entry name" value="Ribosomal_bS16_CS"/>
</dbReference>
<feature type="region of interest" description="Disordered" evidence="4">
    <location>
        <begin position="82"/>
        <end position="179"/>
    </location>
</feature>
<dbReference type="HAMAP" id="MF_00385">
    <property type="entry name" value="Ribosomal_bS16"/>
    <property type="match status" value="1"/>
</dbReference>
<comment type="similarity">
    <text evidence="3">Belongs to the bacterial ribosomal protein bS16 family.</text>
</comment>
<sequence length="179" mass="18818">MLKIRLARGGAKKRPYYSIVIADSHSPRDGRFIEKVGTYNPLLKKDDANRVTLKVESIQEWLKKGAQPTDRVARFLAAQGLTTWAHGNNPQKGAPGKKAQERSAERAQREEDRKQAEADAKVAAAEAAEAAKVAAAEAAAAAAAAPAVEEAPAEEAPAAEVAAEEAPAAEAPAEEASEG</sequence>
<dbReference type="PROSITE" id="PS00732">
    <property type="entry name" value="RIBOSOMAL_S16"/>
    <property type="match status" value="1"/>
</dbReference>
<gene>
    <name evidence="3 5" type="primary">rpsP</name>
    <name evidence="5" type="ORF">MZV50_00340</name>
</gene>
<keyword evidence="2 3" id="KW-0687">Ribonucleoprotein</keyword>
<evidence type="ECO:0000256" key="1">
    <source>
        <dbReference type="ARBA" id="ARBA00022980"/>
    </source>
</evidence>
<proteinExistence type="inferred from homology"/>
<dbReference type="PANTHER" id="PTHR12919">
    <property type="entry name" value="30S RIBOSOMAL PROTEIN S16"/>
    <property type="match status" value="1"/>
</dbReference>